<dbReference type="PATRIC" id="fig|1246626.3.peg.3800"/>
<dbReference type="InterPro" id="IPR011990">
    <property type="entry name" value="TPR-like_helical_dom_sf"/>
</dbReference>
<sequence length="366" mass="42976">MQITIPSEEVGAKIVEWYSCIISRSSDEAILLHEEIKQMLKRMEPSDSILAYYSLVEYRYTMMRDQTTDEKAGDEMIERVSPAVSESLDHMLRYMYYFVSGQHEFMHHRYRSAIRLFRKAERLLEYVKDEAEEAEFQYFMGMALMKINHNAYACSYLEEAIVTFKRLGYTERIIFSTNILAGIYSISDMHEQAKEIMNENVSLSNDYPYAKQLVINTMGINAYREKDFEKAKSYFEQNTSADEFTGYFVVAQAHYCLARVLFVLGNHKEAGTELDKAFQEVTKHNNEEFLIRCKILQKIYVEKNYKGLVHEFDLLEKRNMLYACEELAQELSALFQQQQDMEKALYFMKRAYRAKQKSLTLGVGSN</sequence>
<dbReference type="eggNOG" id="COG0457">
    <property type="taxonomic scope" value="Bacteria"/>
</dbReference>
<evidence type="ECO:0000313" key="2">
    <source>
        <dbReference type="Proteomes" id="UP000027142"/>
    </source>
</evidence>
<dbReference type="SUPFAM" id="SSF48452">
    <property type="entry name" value="TPR-like"/>
    <property type="match status" value="1"/>
</dbReference>
<keyword evidence="2" id="KW-1185">Reference proteome</keyword>
<gene>
    <name evidence="1" type="ORF">BleG1_3806</name>
</gene>
<evidence type="ECO:0000313" key="1">
    <source>
        <dbReference type="EMBL" id="AIC96353.1"/>
    </source>
</evidence>
<dbReference type="RefSeq" id="WP_038484282.1">
    <property type="nucleotide sequence ID" value="NZ_CP003923.1"/>
</dbReference>
<dbReference type="Proteomes" id="UP000027142">
    <property type="component" value="Chromosome"/>
</dbReference>
<protein>
    <submittedName>
        <fullName evidence="1">Uncharacterized protein</fullName>
    </submittedName>
</protein>
<dbReference type="HOGENOM" id="CLU_060258_1_0_9"/>
<dbReference type="EMBL" id="CP003923">
    <property type="protein sequence ID" value="AIC96353.1"/>
    <property type="molecule type" value="Genomic_DNA"/>
</dbReference>
<accession>A0A060M714</accession>
<dbReference type="Pfam" id="PF18801">
    <property type="entry name" value="RapH_N"/>
    <property type="match status" value="1"/>
</dbReference>
<dbReference type="AlphaFoldDB" id="A0A060M714"/>
<dbReference type="STRING" id="1246626.BleG1_3806"/>
<name>A0A060M714_9BACI</name>
<dbReference type="OrthoDB" id="2957368at2"/>
<dbReference type="Gene3D" id="1.25.40.10">
    <property type="entry name" value="Tetratricopeptide repeat domain"/>
    <property type="match status" value="1"/>
</dbReference>
<proteinExistence type="predicted"/>
<dbReference type="KEGG" id="ble:BleG1_3806"/>
<organism evidence="1 2">
    <name type="scientific">Shouchella lehensis G1</name>
    <dbReference type="NCBI Taxonomy" id="1246626"/>
    <lineage>
        <taxon>Bacteria</taxon>
        <taxon>Bacillati</taxon>
        <taxon>Bacillota</taxon>
        <taxon>Bacilli</taxon>
        <taxon>Bacillales</taxon>
        <taxon>Bacillaceae</taxon>
        <taxon>Shouchella</taxon>
    </lineage>
</organism>
<reference evidence="1 2" key="1">
    <citation type="journal article" date="2014" name="Gene">
        <title>A comparative genomic analysis of the alkalitolerant soil bacterium Bacillus lehensis G1.</title>
        <authorList>
            <person name="Noor Y.M."/>
            <person name="Samsulrizal N.H."/>
            <person name="Jema'on N.A."/>
            <person name="Low K.O."/>
            <person name="Ramli A.N."/>
            <person name="Alias N.I."/>
            <person name="Damis S.I."/>
            <person name="Fuzi S.F."/>
            <person name="Isa M.N."/>
            <person name="Murad A.M."/>
            <person name="Raih M.F."/>
            <person name="Bakar F.D."/>
            <person name="Najimudin N."/>
            <person name="Mahadi N.M."/>
            <person name="Illias R.M."/>
        </authorList>
    </citation>
    <scope>NUCLEOTIDE SEQUENCE [LARGE SCALE GENOMIC DNA]</scope>
    <source>
        <strain evidence="1 2">G1</strain>
    </source>
</reference>